<evidence type="ECO:0000313" key="4">
    <source>
        <dbReference type="Proteomes" id="UP000242015"/>
    </source>
</evidence>
<proteinExistence type="predicted"/>
<keyword evidence="2" id="KW-1133">Transmembrane helix</keyword>
<evidence type="ECO:0000256" key="2">
    <source>
        <dbReference type="SAM" id="Phobius"/>
    </source>
</evidence>
<sequence length="100" mass="10765">MHSTLKKEGRTPKPTPGVATPQQVCPSADERRGVGHPAYTGIDSKVYANLFILTLVLDVGSMVVYGVNVFDVLIGCALSAFLATLSGRIHLHRGGFKRTR</sequence>
<dbReference type="AlphaFoldDB" id="A0A2R6CER7"/>
<comment type="caution">
    <text evidence="3">The sequence shown here is derived from an EMBL/GenBank/DDBJ whole genome shotgun (WGS) entry which is preliminary data.</text>
</comment>
<dbReference type="EMBL" id="NEXF01000005">
    <property type="protein sequence ID" value="PSO09402.1"/>
    <property type="molecule type" value="Genomic_DNA"/>
</dbReference>
<accession>A0A2R6CER7</accession>
<protein>
    <submittedName>
        <fullName evidence="3">Uncharacterized protein</fullName>
    </submittedName>
</protein>
<feature type="transmembrane region" description="Helical" evidence="2">
    <location>
        <begin position="72"/>
        <end position="91"/>
    </location>
</feature>
<feature type="transmembrane region" description="Helical" evidence="2">
    <location>
        <begin position="46"/>
        <end position="66"/>
    </location>
</feature>
<gene>
    <name evidence="3" type="ORF">B9Q04_00590</name>
</gene>
<keyword evidence="2" id="KW-0812">Transmembrane</keyword>
<feature type="compositionally biased region" description="Basic and acidic residues" evidence="1">
    <location>
        <begin position="1"/>
        <end position="11"/>
    </location>
</feature>
<evidence type="ECO:0000313" key="3">
    <source>
        <dbReference type="EMBL" id="PSO09402.1"/>
    </source>
</evidence>
<feature type="region of interest" description="Disordered" evidence="1">
    <location>
        <begin position="1"/>
        <end position="32"/>
    </location>
</feature>
<keyword evidence="2" id="KW-0472">Membrane</keyword>
<evidence type="ECO:0000256" key="1">
    <source>
        <dbReference type="SAM" id="MobiDB-lite"/>
    </source>
</evidence>
<organism evidence="3 4">
    <name type="scientific">Candidatus Marsarchaeota G2 archaeon BE_D</name>
    <dbReference type="NCBI Taxonomy" id="1978158"/>
    <lineage>
        <taxon>Archaea</taxon>
        <taxon>Candidatus Marsarchaeota</taxon>
        <taxon>Candidatus Marsarchaeota group 2</taxon>
    </lineage>
</organism>
<name>A0A2R6CER7_9ARCH</name>
<reference evidence="3 4" key="1">
    <citation type="submission" date="2017-04" db="EMBL/GenBank/DDBJ databases">
        <title>Novel microbial lineages endemic to geothermal iron-oxide mats fill important gaps in the evolutionary history of Archaea.</title>
        <authorList>
            <person name="Jay Z.J."/>
            <person name="Beam J.P."/>
            <person name="Dlakic M."/>
            <person name="Rusch D.B."/>
            <person name="Kozubal M.A."/>
            <person name="Inskeep W.P."/>
        </authorList>
    </citation>
    <scope>NUCLEOTIDE SEQUENCE [LARGE SCALE GENOMIC DNA]</scope>
    <source>
        <strain evidence="3">BE_D</strain>
    </source>
</reference>
<dbReference type="Proteomes" id="UP000242015">
    <property type="component" value="Unassembled WGS sequence"/>
</dbReference>